<dbReference type="GO" id="GO:0001525">
    <property type="term" value="P:angiogenesis"/>
    <property type="evidence" value="ECO:0007669"/>
    <property type="project" value="TreeGrafter"/>
</dbReference>
<feature type="compositionally biased region" description="Basic and acidic residues" evidence="1">
    <location>
        <begin position="138"/>
        <end position="165"/>
    </location>
</feature>
<dbReference type="AlphaFoldDB" id="A0A8C1R576"/>
<dbReference type="PANTHER" id="PTHR18949">
    <property type="entry name" value="CALDESMON"/>
    <property type="match status" value="1"/>
</dbReference>
<feature type="compositionally biased region" description="Basic and acidic residues" evidence="1">
    <location>
        <begin position="174"/>
        <end position="281"/>
    </location>
</feature>
<sequence>MSEGQKQTKYTATRRLLLKSKLLKKAISMLAAEKEQNKRERDDALNERVPPLNLSGLSAQELQELSKELHRKIDIVDEACYDLEIKVAKNEKEIQSLTQKIWEMKGTKQRSKLKKVKKSHDSKFDALTECKLSSKSDFKANLKTVKKEDEKKEEQVKKPEEKLVEVKAQIQDEASVKKEDEKPHVPAEETPKKSVRDVEVKAKTPMKEEEKPQLKREVEEKPLTPMKKAEEKPVTPKKEVEKKPKWKKEVEEAKAKVEERVKSKEEVVEEKTKPSFLRDKMIVSTKPQDVADSTAKAKKPEKTLSPTSLRSPDTEKQDPIAKLEAEHKLQELKRRRNETDSEALEKMKQKQQTAEAELEELKKKREERRKILEQEEKQKKQQLAEKKAKEEEERRKMKEDIERRRAEAAEKKKQKEESKEGSKAPFIAPKGASAKIGEKAEFLNKSALKSPVKTSHTPLVCKIGNRLEQYTSAVQTKEVTKSPKSPVDVPVAEGLRSIKSMWEKGNVVNPTLSPASPPAVTKETAGLNICVAGRINSWKTKTPEPKPPEPKPAPAPEKPPAKTEQKPAEVTKPRGPWEAKGSTPAKVFAAKSKFVTNGTRK</sequence>
<reference evidence="2" key="1">
    <citation type="submission" date="2025-08" db="UniProtKB">
        <authorList>
            <consortium name="Ensembl"/>
        </authorList>
    </citation>
    <scope>IDENTIFICATION</scope>
</reference>
<dbReference type="InterPro" id="IPR006018">
    <property type="entry name" value="Caldesmon_LSP"/>
</dbReference>
<keyword evidence="3" id="KW-1185">Reference proteome</keyword>
<dbReference type="InterPro" id="IPR038077">
    <property type="entry name" value="Troponin_sf"/>
</dbReference>
<proteinExistence type="predicted"/>
<dbReference type="SUPFAM" id="SSF90250">
    <property type="entry name" value="Troponin coil-coiled subunits"/>
    <property type="match status" value="1"/>
</dbReference>
<dbReference type="Proteomes" id="UP000694427">
    <property type="component" value="Unplaced"/>
</dbReference>
<feature type="compositionally biased region" description="Basic and acidic residues" evidence="1">
    <location>
        <begin position="559"/>
        <end position="577"/>
    </location>
</feature>
<dbReference type="GO" id="GO:0005861">
    <property type="term" value="C:troponin complex"/>
    <property type="evidence" value="ECO:0007669"/>
    <property type="project" value="InterPro"/>
</dbReference>
<evidence type="ECO:0000313" key="2">
    <source>
        <dbReference type="Ensembl" id="ENSCCRP00010088483.1"/>
    </source>
</evidence>
<dbReference type="Pfam" id="PF02029">
    <property type="entry name" value="Caldesmon"/>
    <property type="match status" value="1"/>
</dbReference>
<dbReference type="GO" id="GO:0017022">
    <property type="term" value="F:myosin binding"/>
    <property type="evidence" value="ECO:0007669"/>
    <property type="project" value="TreeGrafter"/>
</dbReference>
<dbReference type="GO" id="GO:0003779">
    <property type="term" value="F:actin binding"/>
    <property type="evidence" value="ECO:0007669"/>
    <property type="project" value="TreeGrafter"/>
</dbReference>
<evidence type="ECO:0000313" key="3">
    <source>
        <dbReference type="Proteomes" id="UP000694427"/>
    </source>
</evidence>
<name>A0A8C1R576_CYPCA</name>
<dbReference type="PANTHER" id="PTHR18949:SF0">
    <property type="entry name" value="CALDESMON"/>
    <property type="match status" value="1"/>
</dbReference>
<organism evidence="2 3">
    <name type="scientific">Cyprinus carpio</name>
    <name type="common">Common carp</name>
    <dbReference type="NCBI Taxonomy" id="7962"/>
    <lineage>
        <taxon>Eukaryota</taxon>
        <taxon>Metazoa</taxon>
        <taxon>Chordata</taxon>
        <taxon>Craniata</taxon>
        <taxon>Vertebrata</taxon>
        <taxon>Euteleostomi</taxon>
        <taxon>Actinopterygii</taxon>
        <taxon>Neopterygii</taxon>
        <taxon>Teleostei</taxon>
        <taxon>Ostariophysi</taxon>
        <taxon>Cypriniformes</taxon>
        <taxon>Cyprinidae</taxon>
        <taxon>Cyprininae</taxon>
        <taxon>Cyprinus</taxon>
    </lineage>
</organism>
<feature type="region of interest" description="Disordered" evidence="1">
    <location>
        <begin position="138"/>
        <end position="432"/>
    </location>
</feature>
<feature type="compositionally biased region" description="Basic and acidic residues" evidence="1">
    <location>
        <begin position="312"/>
        <end position="348"/>
    </location>
</feature>
<feature type="region of interest" description="Disordered" evidence="1">
    <location>
        <begin position="33"/>
        <end position="53"/>
    </location>
</feature>
<dbReference type="GO" id="GO:0051017">
    <property type="term" value="P:actin filament bundle assembly"/>
    <property type="evidence" value="ECO:0007669"/>
    <property type="project" value="TreeGrafter"/>
</dbReference>
<reference evidence="2" key="2">
    <citation type="submission" date="2025-09" db="UniProtKB">
        <authorList>
            <consortium name="Ensembl"/>
        </authorList>
    </citation>
    <scope>IDENTIFICATION</scope>
</reference>
<dbReference type="Gene3D" id="1.20.5.350">
    <property type="match status" value="1"/>
</dbReference>
<feature type="compositionally biased region" description="Basic and acidic residues" evidence="1">
    <location>
        <begin position="33"/>
        <end position="46"/>
    </location>
</feature>
<accession>A0A8C1R576</accession>
<protein>
    <submittedName>
        <fullName evidence="2">Caldesmon 1b</fullName>
    </submittedName>
</protein>
<feature type="compositionally biased region" description="Basic and acidic residues" evidence="1">
    <location>
        <begin position="359"/>
        <end position="422"/>
    </location>
</feature>
<feature type="region of interest" description="Disordered" evidence="1">
    <location>
        <begin position="533"/>
        <end position="601"/>
    </location>
</feature>
<evidence type="ECO:0000256" key="1">
    <source>
        <dbReference type="SAM" id="MobiDB-lite"/>
    </source>
</evidence>
<dbReference type="Ensembl" id="ENSCCRT00010098112.1">
    <property type="protein sequence ID" value="ENSCCRP00010088483.1"/>
    <property type="gene ID" value="ENSCCRG00010038640.1"/>
</dbReference>